<keyword evidence="3" id="KW-1185">Reference proteome</keyword>
<gene>
    <name evidence="2" type="ORF">P154DRAFT_533765</name>
</gene>
<reference evidence="2" key="1">
    <citation type="journal article" date="2020" name="Stud. Mycol.">
        <title>101 Dothideomycetes genomes: a test case for predicting lifestyles and emergence of pathogens.</title>
        <authorList>
            <person name="Haridas S."/>
            <person name="Albert R."/>
            <person name="Binder M."/>
            <person name="Bloem J."/>
            <person name="Labutti K."/>
            <person name="Salamov A."/>
            <person name="Andreopoulos B."/>
            <person name="Baker S."/>
            <person name="Barry K."/>
            <person name="Bills G."/>
            <person name="Bluhm B."/>
            <person name="Cannon C."/>
            <person name="Castanera R."/>
            <person name="Culley D."/>
            <person name="Daum C."/>
            <person name="Ezra D."/>
            <person name="Gonzalez J."/>
            <person name="Henrissat B."/>
            <person name="Kuo A."/>
            <person name="Liang C."/>
            <person name="Lipzen A."/>
            <person name="Lutzoni F."/>
            <person name="Magnuson J."/>
            <person name="Mondo S."/>
            <person name="Nolan M."/>
            <person name="Ohm R."/>
            <person name="Pangilinan J."/>
            <person name="Park H.-J."/>
            <person name="Ramirez L."/>
            <person name="Alfaro M."/>
            <person name="Sun H."/>
            <person name="Tritt A."/>
            <person name="Yoshinaga Y."/>
            <person name="Zwiers L.-H."/>
            <person name="Turgeon B."/>
            <person name="Goodwin S."/>
            <person name="Spatafora J."/>
            <person name="Crous P."/>
            <person name="Grigoriev I."/>
        </authorList>
    </citation>
    <scope>NUCLEOTIDE SEQUENCE</scope>
    <source>
        <strain evidence="2">CBS 123094</strain>
    </source>
</reference>
<feature type="region of interest" description="Disordered" evidence="1">
    <location>
        <begin position="81"/>
        <end position="111"/>
    </location>
</feature>
<feature type="compositionally biased region" description="Polar residues" evidence="1">
    <location>
        <begin position="33"/>
        <end position="43"/>
    </location>
</feature>
<organism evidence="2 3">
    <name type="scientific">Amniculicola lignicola CBS 123094</name>
    <dbReference type="NCBI Taxonomy" id="1392246"/>
    <lineage>
        <taxon>Eukaryota</taxon>
        <taxon>Fungi</taxon>
        <taxon>Dikarya</taxon>
        <taxon>Ascomycota</taxon>
        <taxon>Pezizomycotina</taxon>
        <taxon>Dothideomycetes</taxon>
        <taxon>Pleosporomycetidae</taxon>
        <taxon>Pleosporales</taxon>
        <taxon>Amniculicolaceae</taxon>
        <taxon>Amniculicola</taxon>
    </lineage>
</organism>
<evidence type="ECO:0000256" key="1">
    <source>
        <dbReference type="SAM" id="MobiDB-lite"/>
    </source>
</evidence>
<dbReference type="AlphaFoldDB" id="A0A6A5WIQ7"/>
<dbReference type="EMBL" id="ML977582">
    <property type="protein sequence ID" value="KAF2001562.1"/>
    <property type="molecule type" value="Genomic_DNA"/>
</dbReference>
<proteinExistence type="predicted"/>
<evidence type="ECO:0000313" key="2">
    <source>
        <dbReference type="EMBL" id="KAF2001562.1"/>
    </source>
</evidence>
<name>A0A6A5WIQ7_9PLEO</name>
<protein>
    <submittedName>
        <fullName evidence="2">Uncharacterized protein</fullName>
    </submittedName>
</protein>
<feature type="region of interest" description="Disordered" evidence="1">
    <location>
        <begin position="33"/>
        <end position="54"/>
    </location>
</feature>
<accession>A0A6A5WIQ7</accession>
<dbReference type="Proteomes" id="UP000799779">
    <property type="component" value="Unassembled WGS sequence"/>
</dbReference>
<sequence length="185" mass="20225">MSPKTELVASSATGVDASYVYYLIETCGFLPSQEQSFDPSSNPEPARNDDYSGLSTTIVDDQKELPGQCHDALTHVHTALRSGRLGGGNRDHAAMDSRPPTHRHTNTPPGNSRTLALRLSEGALALHNAILVYKLSMDEALLPARIGAVQEAARKMGFDLPEEALTGEKWCLDEWVSEQRSARFF</sequence>
<evidence type="ECO:0000313" key="3">
    <source>
        <dbReference type="Proteomes" id="UP000799779"/>
    </source>
</evidence>